<sequence>MDHTTADHGAAAALPAPQDVRPVRTVLCTALPDVLPGPRFAAISLQWFADAAHLTRFASWLASPDGAAEPGSGQVVVVREHPLRGAEWLERRWREGGARLKHMAIARRAEHLTPDEFSDRWRDRAGRVGAVAIPARARGQAYVQNHPLPKSEGTWPFDAVNEVYFDDLDGLRERIAWFAEHVDGTGEDDLVGEHWFVAVREEVL</sequence>
<gene>
    <name evidence="1" type="ORF">F8568_024870</name>
</gene>
<protein>
    <recommendedName>
        <fullName evidence="3">EthD domain-containing protein</fullName>
    </recommendedName>
</protein>
<dbReference type="SUPFAM" id="SSF54909">
    <property type="entry name" value="Dimeric alpha+beta barrel"/>
    <property type="match status" value="1"/>
</dbReference>
<evidence type="ECO:0000313" key="2">
    <source>
        <dbReference type="Proteomes" id="UP000462055"/>
    </source>
</evidence>
<evidence type="ECO:0008006" key="3">
    <source>
        <dbReference type="Google" id="ProtNLM"/>
    </source>
</evidence>
<evidence type="ECO:0000313" key="1">
    <source>
        <dbReference type="EMBL" id="MWA03557.1"/>
    </source>
</evidence>
<proteinExistence type="predicted"/>
<dbReference type="Gene3D" id="3.30.70.100">
    <property type="match status" value="1"/>
</dbReference>
<dbReference type="Proteomes" id="UP000462055">
    <property type="component" value="Unassembled WGS sequence"/>
</dbReference>
<keyword evidence="2" id="KW-1185">Reference proteome</keyword>
<organism evidence="1 2">
    <name type="scientific">Actinomadura physcomitrii</name>
    <dbReference type="NCBI Taxonomy" id="2650748"/>
    <lineage>
        <taxon>Bacteria</taxon>
        <taxon>Bacillati</taxon>
        <taxon>Actinomycetota</taxon>
        <taxon>Actinomycetes</taxon>
        <taxon>Streptosporangiales</taxon>
        <taxon>Thermomonosporaceae</taxon>
        <taxon>Actinomadura</taxon>
    </lineage>
</organism>
<accession>A0A6I4MHR6</accession>
<dbReference type="InterPro" id="IPR011008">
    <property type="entry name" value="Dimeric_a/b-barrel"/>
</dbReference>
<dbReference type="EMBL" id="WBMS02000020">
    <property type="protein sequence ID" value="MWA03557.1"/>
    <property type="molecule type" value="Genomic_DNA"/>
</dbReference>
<reference evidence="1" key="1">
    <citation type="submission" date="2019-12" db="EMBL/GenBank/DDBJ databases">
        <title>Actinomadura physcomitrii sp. nov., a novel actinomycete isolated from moss [Physcomitrium sphaericum (Ludw) Fuernr].</title>
        <authorList>
            <person name="Zhuang X."/>
        </authorList>
    </citation>
    <scope>NUCLEOTIDE SEQUENCE [LARGE SCALE GENOMIC DNA]</scope>
    <source>
        <strain evidence="1">LD22</strain>
    </source>
</reference>
<name>A0A6I4MHR6_9ACTN</name>
<comment type="caution">
    <text evidence="1">The sequence shown here is derived from an EMBL/GenBank/DDBJ whole genome shotgun (WGS) entry which is preliminary data.</text>
</comment>
<dbReference type="AlphaFoldDB" id="A0A6I4MHR6"/>